<keyword evidence="11" id="KW-1185">Reference proteome</keyword>
<feature type="region of interest" description="Disordered" evidence="8">
    <location>
        <begin position="1"/>
        <end position="38"/>
    </location>
</feature>
<sequence length="509" mass="55089">MSSEVSPDNTKEDKEKQVEVEAVSPNNESTEKKPAHDFKRTDFMANESVGKVMWKLTYPSLIAKVVSAMYAVCDSAFIGKLAGETEAERLTALSAVSLAMPLEQGIIHSLAMMVSNGGSTVYGQAVGEHNVDKGKRVIGNTYFLEICVAILLIILAPLINRPLLILLKASEEANTLPLGLDYVNTLFYGSICYCMSMASADLIRGQGSAILSCIVSIVSALCNIIGDPIYIKVCGLGVMGAALSTVLANLVSSVIGVSIMCSKKAVVRFGIADMKPSCEMDKNIMVTGMSGLVSGFAGAFVTIISNLLVMHYSKYPAESIETKAVLSAWGSMSKVYFVSFMPLIALAQGVLPLLAYSFGAKLHSRFMHCSKIMFVWEIGITIVLEVLILIFTPSIAKIFSNEEHFLEFFIPAMRIMVSGVFLQPLVMSLFPMLQSVGKGGLGGMLLAMKTCFIPLVLQLAMSWMVGDYWGAVYAYPVTEVVSALLAVLFFVKNRHLFEGSQELPVVSKE</sequence>
<dbReference type="PANTHER" id="PTHR43823">
    <property type="entry name" value="SPORULATION PROTEIN YKVU"/>
    <property type="match status" value="1"/>
</dbReference>
<dbReference type="AlphaFoldDB" id="D8M4D1"/>
<evidence type="ECO:0000256" key="8">
    <source>
        <dbReference type="SAM" id="MobiDB-lite"/>
    </source>
</evidence>
<dbReference type="InterPro" id="IPR002528">
    <property type="entry name" value="MATE_fam"/>
</dbReference>
<evidence type="ECO:0000256" key="7">
    <source>
        <dbReference type="ARBA" id="ARBA00023136"/>
    </source>
</evidence>
<keyword evidence="5 9" id="KW-0812">Transmembrane</keyword>
<feature type="transmembrane region" description="Helical" evidence="9">
    <location>
        <begin position="372"/>
        <end position="396"/>
    </location>
</feature>
<dbReference type="InterPro" id="IPR051327">
    <property type="entry name" value="MATE_MepA_subfamily"/>
</dbReference>
<evidence type="ECO:0000313" key="10">
    <source>
        <dbReference type="EMBL" id="CBK22920.2"/>
    </source>
</evidence>
<evidence type="ECO:0000256" key="3">
    <source>
        <dbReference type="ARBA" id="ARBA00022448"/>
    </source>
</evidence>
<feature type="transmembrane region" description="Helical" evidence="9">
    <location>
        <begin position="237"/>
        <end position="262"/>
    </location>
</feature>
<protein>
    <submittedName>
        <fullName evidence="10">Uncharacterized protein</fullName>
    </submittedName>
</protein>
<feature type="compositionally biased region" description="Basic and acidic residues" evidence="8">
    <location>
        <begin position="9"/>
        <end position="19"/>
    </location>
</feature>
<evidence type="ECO:0000256" key="9">
    <source>
        <dbReference type="SAM" id="Phobius"/>
    </source>
</evidence>
<feature type="transmembrane region" description="Helical" evidence="9">
    <location>
        <begin position="179"/>
        <end position="198"/>
    </location>
</feature>
<dbReference type="GO" id="GO:0005886">
    <property type="term" value="C:plasma membrane"/>
    <property type="evidence" value="ECO:0007669"/>
    <property type="project" value="UniProtKB-SubCell"/>
</dbReference>
<evidence type="ECO:0000313" key="11">
    <source>
        <dbReference type="Proteomes" id="UP000008312"/>
    </source>
</evidence>
<dbReference type="EMBL" id="FN668652">
    <property type="protein sequence ID" value="CBK22920.2"/>
    <property type="molecule type" value="Genomic_DNA"/>
</dbReference>
<evidence type="ECO:0000256" key="1">
    <source>
        <dbReference type="ARBA" id="ARBA00004651"/>
    </source>
</evidence>
<feature type="compositionally biased region" description="Basic and acidic residues" evidence="8">
    <location>
        <begin position="29"/>
        <end position="38"/>
    </location>
</feature>
<evidence type="ECO:0000256" key="4">
    <source>
        <dbReference type="ARBA" id="ARBA00022475"/>
    </source>
</evidence>
<dbReference type="GeneID" id="24922653"/>
<accession>D8M4D1</accession>
<reference evidence="10" key="1">
    <citation type="submission" date="2010-02" db="EMBL/GenBank/DDBJ databases">
        <title>Sequencing and annotation of the Blastocystis hominis genome.</title>
        <authorList>
            <person name="Wincker P."/>
        </authorList>
    </citation>
    <scope>NUCLEOTIDE SEQUENCE</scope>
    <source>
        <strain evidence="10">Singapore isolate B</strain>
    </source>
</reference>
<feature type="transmembrane region" description="Helical" evidence="9">
    <location>
        <begin position="335"/>
        <end position="360"/>
    </location>
</feature>
<comment type="subcellular location">
    <subcellularLocation>
        <location evidence="1">Cell membrane</location>
        <topology evidence="1">Multi-pass membrane protein</topology>
    </subcellularLocation>
</comment>
<dbReference type="GO" id="GO:0015297">
    <property type="term" value="F:antiporter activity"/>
    <property type="evidence" value="ECO:0007669"/>
    <property type="project" value="InterPro"/>
</dbReference>
<keyword evidence="7 9" id="KW-0472">Membrane</keyword>
<evidence type="ECO:0000256" key="5">
    <source>
        <dbReference type="ARBA" id="ARBA00022692"/>
    </source>
</evidence>
<dbReference type="InParanoid" id="D8M4D1"/>
<keyword evidence="6 9" id="KW-1133">Transmembrane helix</keyword>
<organism evidence="10">
    <name type="scientific">Blastocystis hominis</name>
    <dbReference type="NCBI Taxonomy" id="12968"/>
    <lineage>
        <taxon>Eukaryota</taxon>
        <taxon>Sar</taxon>
        <taxon>Stramenopiles</taxon>
        <taxon>Bigyra</taxon>
        <taxon>Opalozoa</taxon>
        <taxon>Opalinata</taxon>
        <taxon>Blastocystidae</taxon>
        <taxon>Blastocystis</taxon>
    </lineage>
</organism>
<feature type="transmembrane region" description="Helical" evidence="9">
    <location>
        <begin position="408"/>
        <end position="433"/>
    </location>
</feature>
<keyword evidence="4" id="KW-1003">Cell membrane</keyword>
<feature type="transmembrane region" description="Helical" evidence="9">
    <location>
        <begin position="445"/>
        <end position="466"/>
    </location>
</feature>
<dbReference type="Proteomes" id="UP000008312">
    <property type="component" value="Unassembled WGS sequence"/>
</dbReference>
<feature type="transmembrane region" description="Helical" evidence="9">
    <location>
        <begin position="472"/>
        <end position="491"/>
    </location>
</feature>
<proteinExistence type="inferred from homology"/>
<evidence type="ECO:0000256" key="6">
    <source>
        <dbReference type="ARBA" id="ARBA00022989"/>
    </source>
</evidence>
<dbReference type="OrthoDB" id="2126698at2759"/>
<dbReference type="InterPro" id="IPR048279">
    <property type="entry name" value="MdtK-like"/>
</dbReference>
<dbReference type="GO" id="GO:0042910">
    <property type="term" value="F:xenobiotic transmembrane transporter activity"/>
    <property type="evidence" value="ECO:0007669"/>
    <property type="project" value="InterPro"/>
</dbReference>
<dbReference type="PIRSF" id="PIRSF006603">
    <property type="entry name" value="DinF"/>
    <property type="match status" value="1"/>
</dbReference>
<evidence type="ECO:0000256" key="2">
    <source>
        <dbReference type="ARBA" id="ARBA00010199"/>
    </source>
</evidence>
<name>D8M4D1_BLAHO</name>
<dbReference type="RefSeq" id="XP_012896968.1">
    <property type="nucleotide sequence ID" value="XM_013041514.1"/>
</dbReference>
<feature type="transmembrane region" description="Helical" evidence="9">
    <location>
        <begin position="283"/>
        <end position="309"/>
    </location>
</feature>
<keyword evidence="3" id="KW-0813">Transport</keyword>
<dbReference type="Pfam" id="PF01554">
    <property type="entry name" value="MatE"/>
    <property type="match status" value="2"/>
</dbReference>
<feature type="transmembrane region" description="Helical" evidence="9">
    <location>
        <begin position="210"/>
        <end position="231"/>
    </location>
</feature>
<feature type="transmembrane region" description="Helical" evidence="9">
    <location>
        <begin position="142"/>
        <end position="159"/>
    </location>
</feature>
<dbReference type="PANTHER" id="PTHR43823:SF3">
    <property type="entry name" value="MULTIDRUG EXPORT PROTEIN MEPA"/>
    <property type="match status" value="1"/>
</dbReference>
<dbReference type="OMA" id="EYMRIYM"/>
<comment type="similarity">
    <text evidence="2">Belongs to the multi antimicrobial extrusion (MATE) (TC 2.A.66.1) family.</text>
</comment>
<gene>
    <name evidence="10" type="ORF">GSBLH_T00006529001</name>
</gene>